<dbReference type="SUPFAM" id="SSF53474">
    <property type="entry name" value="alpha/beta-Hydrolases"/>
    <property type="match status" value="1"/>
</dbReference>
<feature type="domain" description="AB hydrolase-1" evidence="3">
    <location>
        <begin position="69"/>
        <end position="198"/>
    </location>
</feature>
<dbReference type="InterPro" id="IPR008220">
    <property type="entry name" value="HAT_MetX-like"/>
</dbReference>
<dbReference type="PANTHER" id="PTHR32268:SF11">
    <property type="entry name" value="HOMOSERINE O-ACETYLTRANSFERASE"/>
    <property type="match status" value="1"/>
</dbReference>
<evidence type="ECO:0000256" key="2">
    <source>
        <dbReference type="PIRSR" id="PIRSR000443-1"/>
    </source>
</evidence>
<dbReference type="Pfam" id="PF00561">
    <property type="entry name" value="Abhydrolase_1"/>
    <property type="match status" value="1"/>
</dbReference>
<feature type="active site" evidence="2">
    <location>
        <position position="318"/>
    </location>
</feature>
<dbReference type="Gene3D" id="3.40.50.1820">
    <property type="entry name" value="alpha/beta hydrolase"/>
    <property type="match status" value="1"/>
</dbReference>
<dbReference type="GO" id="GO:0004414">
    <property type="term" value="F:homoserine O-acetyltransferase activity"/>
    <property type="evidence" value="ECO:0007669"/>
    <property type="project" value="TreeGrafter"/>
</dbReference>
<evidence type="ECO:0000313" key="4">
    <source>
        <dbReference type="EMBL" id="SDT54888.1"/>
    </source>
</evidence>
<feature type="active site" evidence="2">
    <location>
        <position position="289"/>
    </location>
</feature>
<dbReference type="GO" id="GO:0009086">
    <property type="term" value="P:methionine biosynthetic process"/>
    <property type="evidence" value="ECO:0007669"/>
    <property type="project" value="TreeGrafter"/>
</dbReference>
<dbReference type="EMBL" id="LT629750">
    <property type="protein sequence ID" value="SDT54888.1"/>
    <property type="molecule type" value="Genomic_DNA"/>
</dbReference>
<dbReference type="InterPro" id="IPR000073">
    <property type="entry name" value="AB_hydrolase_1"/>
</dbReference>
<dbReference type="InterPro" id="IPR029058">
    <property type="entry name" value="AB_hydrolase_fold"/>
</dbReference>
<dbReference type="GO" id="GO:0009092">
    <property type="term" value="P:homoserine metabolic process"/>
    <property type="evidence" value="ECO:0007669"/>
    <property type="project" value="TreeGrafter"/>
</dbReference>
<keyword evidence="1 4" id="KW-0808">Transferase</keyword>
<accession>A0A1H2B9M5</accession>
<reference evidence="5" key="1">
    <citation type="submission" date="2016-10" db="EMBL/GenBank/DDBJ databases">
        <authorList>
            <person name="Varghese N."/>
            <person name="Submissions S."/>
        </authorList>
    </citation>
    <scope>NUCLEOTIDE SEQUENCE [LARGE SCALE GENOMIC DNA]</scope>
    <source>
        <strain evidence="5">GAS369</strain>
    </source>
</reference>
<evidence type="ECO:0000313" key="5">
    <source>
        <dbReference type="Proteomes" id="UP000243904"/>
    </source>
</evidence>
<dbReference type="AlphaFoldDB" id="A0A1H2B9M5"/>
<dbReference type="RefSeq" id="WP_146690526.1">
    <property type="nucleotide sequence ID" value="NZ_LT629750.1"/>
</dbReference>
<keyword evidence="5" id="KW-1185">Reference proteome</keyword>
<evidence type="ECO:0000259" key="3">
    <source>
        <dbReference type="Pfam" id="PF00561"/>
    </source>
</evidence>
<dbReference type="PANTHER" id="PTHR32268">
    <property type="entry name" value="HOMOSERINE O-ACETYLTRANSFERASE"/>
    <property type="match status" value="1"/>
</dbReference>
<evidence type="ECO:0000256" key="1">
    <source>
        <dbReference type="ARBA" id="ARBA00022679"/>
    </source>
</evidence>
<proteinExistence type="predicted"/>
<organism evidence="4 5">
    <name type="scientific">Bradyrhizobium canariense</name>
    <dbReference type="NCBI Taxonomy" id="255045"/>
    <lineage>
        <taxon>Bacteria</taxon>
        <taxon>Pseudomonadati</taxon>
        <taxon>Pseudomonadota</taxon>
        <taxon>Alphaproteobacteria</taxon>
        <taxon>Hyphomicrobiales</taxon>
        <taxon>Nitrobacteraceae</taxon>
        <taxon>Bradyrhizobium</taxon>
    </lineage>
</organism>
<sequence length="341" mass="37511">MHPPMQPGWIDAPHGRLDLGRVILESGEAIEDFHLSYAVHGDLNDKTLPVAVALCAIGSSHHRLDFLIGEGLALDPRRFRILAIDAIGNGLSSSPSLSRKQPRMRFPQFGIRDMVMSQKLLIDHLGIDVVDLVIGASMGGMQALQWAVSYPDRVRSVVAMTPMAKTTGWSAAVNHTARLALQSHSPDPQTDPAGIAERWESWSATMQMLCSRTPALVDQELRSPGEVHAWLKMRTRLWIEQGFDPLDWIYQSWAYDAHDVGNSPGFAGDTNAALRSIKARSLILVPPLDLYNPAPAGRWAADRIHGCEFVEVPSIAGHSMASAADPVAADELNRRIRDFLR</sequence>
<protein>
    <submittedName>
        <fullName evidence="4">Homoserine O-acetyltransferase</fullName>
    </submittedName>
</protein>
<name>A0A1H2B9M5_9BRAD</name>
<feature type="active site" description="Nucleophile" evidence="2">
    <location>
        <position position="137"/>
    </location>
</feature>
<gene>
    <name evidence="4" type="ORF">SAMN05444158_6942</name>
</gene>
<dbReference type="PIRSF" id="PIRSF000443">
    <property type="entry name" value="Homoser_Ac_trans"/>
    <property type="match status" value="1"/>
</dbReference>
<dbReference type="Proteomes" id="UP000243904">
    <property type="component" value="Chromosome I"/>
</dbReference>